<dbReference type="AlphaFoldDB" id="A0A5N7C7J8"/>
<dbReference type="Proteomes" id="UP000326877">
    <property type="component" value="Unassembled WGS sequence"/>
</dbReference>
<sequence>MFYFRKWAADHDFTDTLTFVTVSLMDVTANILNNATAVHSSPGRLQGNSTYFV</sequence>
<protein>
    <submittedName>
        <fullName evidence="1">Uncharacterized protein</fullName>
    </submittedName>
</protein>
<dbReference type="EMBL" id="ML735258">
    <property type="protein sequence ID" value="KAE8390111.1"/>
    <property type="molecule type" value="Genomic_DNA"/>
</dbReference>
<proteinExistence type="predicted"/>
<reference evidence="1" key="1">
    <citation type="submission" date="2019-04" db="EMBL/GenBank/DDBJ databases">
        <title>Friends and foes A comparative genomics studyof 23 Aspergillus species from section Flavi.</title>
        <authorList>
            <consortium name="DOE Joint Genome Institute"/>
            <person name="Kjaerbolling I."/>
            <person name="Vesth T."/>
            <person name="Frisvad J.C."/>
            <person name="Nybo J.L."/>
            <person name="Theobald S."/>
            <person name="Kildgaard S."/>
            <person name="Isbrandt T."/>
            <person name="Kuo A."/>
            <person name="Sato A."/>
            <person name="Lyhne E.K."/>
            <person name="Kogle M.E."/>
            <person name="Wiebenga A."/>
            <person name="Kun R.S."/>
            <person name="Lubbers R.J."/>
            <person name="Makela M.R."/>
            <person name="Barry K."/>
            <person name="Chovatia M."/>
            <person name="Clum A."/>
            <person name="Daum C."/>
            <person name="Haridas S."/>
            <person name="He G."/>
            <person name="LaButti K."/>
            <person name="Lipzen A."/>
            <person name="Mondo S."/>
            <person name="Riley R."/>
            <person name="Salamov A."/>
            <person name="Simmons B.A."/>
            <person name="Magnuson J.K."/>
            <person name="Henrissat B."/>
            <person name="Mortensen U.H."/>
            <person name="Larsen T.O."/>
            <person name="Devries R.P."/>
            <person name="Grigoriev I.V."/>
            <person name="Machida M."/>
            <person name="Baker S.E."/>
            <person name="Andersen M.R."/>
        </authorList>
    </citation>
    <scope>NUCLEOTIDE SEQUENCE [LARGE SCALE GENOMIC DNA]</scope>
    <source>
        <strain evidence="1">IBT 14317</strain>
    </source>
</reference>
<name>A0A5N7C7J8_PETAA</name>
<gene>
    <name evidence="1" type="ORF">BDV23DRAFT_155917</name>
</gene>
<organism evidence="1">
    <name type="scientific">Petromyces alliaceus</name>
    <name type="common">Aspergillus alliaceus</name>
    <dbReference type="NCBI Taxonomy" id="209559"/>
    <lineage>
        <taxon>Eukaryota</taxon>
        <taxon>Fungi</taxon>
        <taxon>Dikarya</taxon>
        <taxon>Ascomycota</taxon>
        <taxon>Pezizomycotina</taxon>
        <taxon>Eurotiomycetes</taxon>
        <taxon>Eurotiomycetidae</taxon>
        <taxon>Eurotiales</taxon>
        <taxon>Aspergillaceae</taxon>
        <taxon>Aspergillus</taxon>
        <taxon>Aspergillus subgen. Circumdati</taxon>
    </lineage>
</organism>
<accession>A0A5N7C7J8</accession>
<evidence type="ECO:0000313" key="1">
    <source>
        <dbReference type="EMBL" id="KAE8390111.1"/>
    </source>
</evidence>